<evidence type="ECO:0000313" key="10">
    <source>
        <dbReference type="Proteomes" id="UP000620104"/>
    </source>
</evidence>
<dbReference type="EMBL" id="BLZA01000021">
    <property type="protein sequence ID" value="GHJ87436.1"/>
    <property type="molecule type" value="Genomic_DNA"/>
</dbReference>
<protein>
    <recommendedName>
        <fullName evidence="7">Non-structural maintenance of chromosomes element 4</fullName>
    </recommendedName>
</protein>
<feature type="domain" description="Non-structural maintenance of chromosome element 4 C-terminal" evidence="8">
    <location>
        <begin position="253"/>
        <end position="354"/>
    </location>
</feature>
<evidence type="ECO:0000256" key="4">
    <source>
        <dbReference type="ARBA" id="ARBA00023172"/>
    </source>
</evidence>
<keyword evidence="10" id="KW-1185">Reference proteome</keyword>
<evidence type="ECO:0000313" key="9">
    <source>
        <dbReference type="EMBL" id="GHJ87436.1"/>
    </source>
</evidence>
<evidence type="ECO:0000259" key="8">
    <source>
        <dbReference type="Pfam" id="PF08743"/>
    </source>
</evidence>
<dbReference type="PANTHER" id="PTHR16140">
    <property type="entry name" value="NON-STRUCTURAL MAINTENANCE OF CHROMOSOMES ELEMENT 4"/>
    <property type="match status" value="1"/>
</dbReference>
<keyword evidence="4 7" id="KW-0233">DNA recombination</keyword>
<evidence type="ECO:0000256" key="1">
    <source>
        <dbReference type="ARBA" id="ARBA00004123"/>
    </source>
</evidence>
<keyword evidence="3 7" id="KW-0227">DNA damage</keyword>
<keyword evidence="5 7" id="KW-0234">DNA repair</keyword>
<dbReference type="GO" id="GO:0006310">
    <property type="term" value="P:DNA recombination"/>
    <property type="evidence" value="ECO:0007669"/>
    <property type="project" value="UniProtKB-UniRule"/>
</dbReference>
<dbReference type="InterPro" id="IPR027786">
    <property type="entry name" value="Nse4/EID"/>
</dbReference>
<dbReference type="InterPro" id="IPR014854">
    <property type="entry name" value="Nse4_C"/>
</dbReference>
<dbReference type="GO" id="GO:0030915">
    <property type="term" value="C:Smc5-Smc6 complex"/>
    <property type="evidence" value="ECO:0007669"/>
    <property type="project" value="UniProtKB-UniRule"/>
</dbReference>
<dbReference type="Pfam" id="PF08743">
    <property type="entry name" value="Nse4_C"/>
    <property type="match status" value="1"/>
</dbReference>
<sequence length="370" mass="42206">MPRGGRYNEPPESQNVDLIETQMIREADDASQLPDLLTDAQKRIIKARLRLLQKEADDTNLHYTTASLTTVERQIEETNREFKKFRYGPSKPMVIKDASLAVIDSKVMSTHTDTAAKIGKLARSHANAFEVADFFDPLRELIGLERSMLEDVDEDDESAQPAVRRGGRLGDWAKIGWMAAGRSRRAPAAEFMNGMMAVEHTRRVVQRKARQQQVLQPEVRPKEIRQEDMKQAVNPTIVFTGRLEALLEKHDAKVNLFKWLINPWSFGQTIENTFYTSFLLKECKVAIDEAEDGSGIPYIFCCDPPSEEDLRAREFDDAGNDIGPALRKRQVVLEMSLEIWQEAIELFDIRESFIPHRTEEAQPGVDGWYA</sequence>
<evidence type="ECO:0000256" key="3">
    <source>
        <dbReference type="ARBA" id="ARBA00022763"/>
    </source>
</evidence>
<dbReference type="OrthoDB" id="361242at2759"/>
<organism evidence="9 10">
    <name type="scientific">Naganishia liquefaciens</name>
    <dbReference type="NCBI Taxonomy" id="104408"/>
    <lineage>
        <taxon>Eukaryota</taxon>
        <taxon>Fungi</taxon>
        <taxon>Dikarya</taxon>
        <taxon>Basidiomycota</taxon>
        <taxon>Agaricomycotina</taxon>
        <taxon>Tremellomycetes</taxon>
        <taxon>Filobasidiales</taxon>
        <taxon>Filobasidiaceae</taxon>
        <taxon>Naganishia</taxon>
    </lineage>
</organism>
<evidence type="ECO:0000256" key="5">
    <source>
        <dbReference type="ARBA" id="ARBA00023204"/>
    </source>
</evidence>
<dbReference type="Proteomes" id="UP000620104">
    <property type="component" value="Unassembled WGS sequence"/>
</dbReference>
<evidence type="ECO:0000256" key="2">
    <source>
        <dbReference type="ARBA" id="ARBA00008997"/>
    </source>
</evidence>
<name>A0A8H3TTV7_9TREE</name>
<dbReference type="GO" id="GO:0005634">
    <property type="term" value="C:nucleus"/>
    <property type="evidence" value="ECO:0007669"/>
    <property type="project" value="UniProtKB-SubCell"/>
</dbReference>
<evidence type="ECO:0000256" key="6">
    <source>
        <dbReference type="ARBA" id="ARBA00023242"/>
    </source>
</evidence>
<comment type="subunit">
    <text evidence="7">Component of the SMC5-SMC6 complex.</text>
</comment>
<comment type="similarity">
    <text evidence="2 7">Belongs to the NSE4 family.</text>
</comment>
<comment type="subcellular location">
    <subcellularLocation>
        <location evidence="1 7">Nucleus</location>
    </subcellularLocation>
</comment>
<accession>A0A8H3TTV7</accession>
<comment type="function">
    <text evidence="7">Component of the SMC5-SMC6 complex, that promotes sister chromatid alignment after DNA damage and facilitates double-stranded DNA breaks (DSBs) repair via homologous recombination between sister chromatids.</text>
</comment>
<reference evidence="9" key="1">
    <citation type="submission" date="2020-07" db="EMBL/GenBank/DDBJ databases">
        <title>Draft Genome Sequence of a Deep-Sea Yeast, Naganishia (Cryptococcus) liquefaciens strain N6.</title>
        <authorList>
            <person name="Han Y.W."/>
            <person name="Kajitani R."/>
            <person name="Morimoto H."/>
            <person name="Parhat M."/>
            <person name="Tsubouchi H."/>
            <person name="Bakenova O."/>
            <person name="Ogata M."/>
            <person name="Argunhan B."/>
            <person name="Aoki R."/>
            <person name="Kajiwara S."/>
            <person name="Itoh T."/>
            <person name="Iwasaki H."/>
        </authorList>
    </citation>
    <scope>NUCLEOTIDE SEQUENCE</scope>
    <source>
        <strain evidence="9">N6</strain>
    </source>
</reference>
<evidence type="ECO:0000256" key="7">
    <source>
        <dbReference type="RuleBase" id="RU365071"/>
    </source>
</evidence>
<dbReference type="AlphaFoldDB" id="A0A8H3TTV7"/>
<proteinExistence type="inferred from homology"/>
<keyword evidence="6 7" id="KW-0539">Nucleus</keyword>
<dbReference type="PANTHER" id="PTHR16140:SF0">
    <property type="entry name" value="NON-STRUCTURAL MAINTENANCE OF CHROMOSOMES ELEMENT 4"/>
    <property type="match status" value="1"/>
</dbReference>
<comment type="caution">
    <text evidence="9">The sequence shown here is derived from an EMBL/GenBank/DDBJ whole genome shotgun (WGS) entry which is preliminary data.</text>
</comment>
<dbReference type="GO" id="GO:0006281">
    <property type="term" value="P:DNA repair"/>
    <property type="evidence" value="ECO:0007669"/>
    <property type="project" value="UniProtKB-UniRule"/>
</dbReference>
<gene>
    <name evidence="9" type="ORF">NliqN6_3838</name>
</gene>